<dbReference type="Proteomes" id="UP000321183">
    <property type="component" value="Chromosome"/>
</dbReference>
<reference evidence="1 2" key="1">
    <citation type="submission" date="2019-04" db="EMBL/GenBank/DDBJ databases">
        <title>Draft genome sequence of Rickettsia asiatica Maytaro1284.</title>
        <authorList>
            <person name="Thu M."/>
            <person name="Qiu Y."/>
            <person name="Nakao R."/>
        </authorList>
    </citation>
    <scope>NUCLEOTIDE SEQUENCE [LARGE SCALE GENOMIC DNA]</scope>
    <source>
        <strain evidence="1 2">Maytaro1284</strain>
    </source>
</reference>
<accession>A0A510G767</accession>
<dbReference type="RefSeq" id="WP_232049331.1">
    <property type="nucleotide sequence ID" value="NZ_AP019563.1"/>
</dbReference>
<sequence length="113" mass="12062">MNAINAKIQINANLIINHPSAGDIGDIRIADNTIYTIDAANGNVNLLNNGAKIIFEGPNSELDLINTSNTDKQFTLYANLNPSSTNDDYGIVRVGSLTNSLTIANNGRPYTIG</sequence>
<evidence type="ECO:0000313" key="1">
    <source>
        <dbReference type="EMBL" id="BBJ31513.1"/>
    </source>
</evidence>
<name>A0A510G767_9RICK</name>
<gene>
    <name evidence="1" type="ORF">RAS_06220</name>
</gene>
<dbReference type="KEGG" id="ras:RAS_06220"/>
<proteinExistence type="predicted"/>
<keyword evidence="2" id="KW-1185">Reference proteome</keyword>
<evidence type="ECO:0000313" key="2">
    <source>
        <dbReference type="Proteomes" id="UP000321183"/>
    </source>
</evidence>
<dbReference type="AlphaFoldDB" id="A0A510G767"/>
<dbReference type="EMBL" id="AP019563">
    <property type="protein sequence ID" value="BBJ31513.1"/>
    <property type="molecule type" value="Genomic_DNA"/>
</dbReference>
<organism evidence="1 2">
    <name type="scientific">Rickettsia asiatica</name>
    <dbReference type="NCBI Taxonomy" id="238800"/>
    <lineage>
        <taxon>Bacteria</taxon>
        <taxon>Pseudomonadati</taxon>
        <taxon>Pseudomonadota</taxon>
        <taxon>Alphaproteobacteria</taxon>
        <taxon>Rickettsiales</taxon>
        <taxon>Rickettsiaceae</taxon>
        <taxon>Rickettsieae</taxon>
        <taxon>Rickettsia</taxon>
        <taxon>spotted fever group</taxon>
    </lineage>
</organism>
<protein>
    <submittedName>
        <fullName evidence="1">Uncharacterized protein</fullName>
    </submittedName>
</protein>